<dbReference type="InterPro" id="IPR056086">
    <property type="entry name" value="DUF7669"/>
</dbReference>
<dbReference type="Pfam" id="PF24706">
    <property type="entry name" value="DUF7669"/>
    <property type="match status" value="1"/>
</dbReference>
<accession>A0A8J3JRX6</accession>
<feature type="region of interest" description="Disordered" evidence="1">
    <location>
        <begin position="209"/>
        <end position="240"/>
    </location>
</feature>
<name>A0A8J3JRX6_9ACTN</name>
<protein>
    <recommendedName>
        <fullName evidence="2">DUF7669 domain-containing protein</fullName>
    </recommendedName>
</protein>
<dbReference type="RefSeq" id="WP_203756421.1">
    <property type="nucleotide sequence ID" value="NZ_BONF01000054.1"/>
</dbReference>
<feature type="compositionally biased region" description="Low complexity" evidence="1">
    <location>
        <begin position="216"/>
        <end position="227"/>
    </location>
</feature>
<comment type="caution">
    <text evidence="3">The sequence shown here is derived from an EMBL/GenBank/DDBJ whole genome shotgun (WGS) entry which is preliminary data.</text>
</comment>
<dbReference type="AlphaFoldDB" id="A0A8J3JRX6"/>
<keyword evidence="4" id="KW-1185">Reference proteome</keyword>
<dbReference type="Proteomes" id="UP000601223">
    <property type="component" value="Unassembled WGS sequence"/>
</dbReference>
<evidence type="ECO:0000259" key="2">
    <source>
        <dbReference type="Pfam" id="PF24706"/>
    </source>
</evidence>
<feature type="domain" description="DUF7669" evidence="2">
    <location>
        <begin position="250"/>
        <end position="319"/>
    </location>
</feature>
<dbReference type="EMBL" id="BONF01000054">
    <property type="protein sequence ID" value="GIF85891.1"/>
    <property type="molecule type" value="Genomic_DNA"/>
</dbReference>
<sequence>MRAWLSVDVWQAVAQELAHHRNAGLGDLLTEDVVRFASARALVAAGVDPAQLRYEWPHPDLKGSRIDLVVGAGMPGALVEFKFPREPNEVNAAWTMALGEVLKDFYRLAVYSATADRVFVLAETDRLGRYLASSGKRYGFDFSAEDIVLDPAVLERLPSSAAQIIGQRMAGLQVTARRLLSTVIGPRLRLTAFIVDPVHVAGKMTRLPVQRPEHTSSSSRVSQSARSLLDTNRSTLDTNRSTGGVRAEILDAVAAVMVRSGAATFTLTDVLTEMRRRATRYAESTIRTMISSHMCVNAPDNASTTYEDFVRVDRATYQLNPRQAGSP</sequence>
<organism evidence="3 4">
    <name type="scientific">Catellatospora bangladeshensis</name>
    <dbReference type="NCBI Taxonomy" id="310355"/>
    <lineage>
        <taxon>Bacteria</taxon>
        <taxon>Bacillati</taxon>
        <taxon>Actinomycetota</taxon>
        <taxon>Actinomycetes</taxon>
        <taxon>Micromonosporales</taxon>
        <taxon>Micromonosporaceae</taxon>
        <taxon>Catellatospora</taxon>
    </lineage>
</organism>
<proteinExistence type="predicted"/>
<evidence type="ECO:0000313" key="4">
    <source>
        <dbReference type="Proteomes" id="UP000601223"/>
    </source>
</evidence>
<evidence type="ECO:0000256" key="1">
    <source>
        <dbReference type="SAM" id="MobiDB-lite"/>
    </source>
</evidence>
<gene>
    <name evidence="3" type="ORF">Cba03nite_72400</name>
</gene>
<evidence type="ECO:0000313" key="3">
    <source>
        <dbReference type="EMBL" id="GIF85891.1"/>
    </source>
</evidence>
<feature type="compositionally biased region" description="Polar residues" evidence="1">
    <location>
        <begin position="229"/>
        <end position="240"/>
    </location>
</feature>
<reference evidence="3 4" key="1">
    <citation type="submission" date="2021-01" db="EMBL/GenBank/DDBJ databases">
        <title>Whole genome shotgun sequence of Catellatospora bangladeshensis NBRC 107357.</title>
        <authorList>
            <person name="Komaki H."/>
            <person name="Tamura T."/>
        </authorList>
    </citation>
    <scope>NUCLEOTIDE SEQUENCE [LARGE SCALE GENOMIC DNA]</scope>
    <source>
        <strain evidence="3 4">NBRC 107357</strain>
    </source>
</reference>